<name>A0ACC2FUJ4_DALPE</name>
<evidence type="ECO:0000313" key="2">
    <source>
        <dbReference type="Proteomes" id="UP001157502"/>
    </source>
</evidence>
<comment type="caution">
    <text evidence="1">The sequence shown here is derived from an EMBL/GenBank/DDBJ whole genome shotgun (WGS) entry which is preliminary data.</text>
</comment>
<proteinExistence type="predicted"/>
<organism evidence="1 2">
    <name type="scientific">Dallia pectoralis</name>
    <name type="common">Alaska blackfish</name>
    <dbReference type="NCBI Taxonomy" id="75939"/>
    <lineage>
        <taxon>Eukaryota</taxon>
        <taxon>Metazoa</taxon>
        <taxon>Chordata</taxon>
        <taxon>Craniata</taxon>
        <taxon>Vertebrata</taxon>
        <taxon>Euteleostomi</taxon>
        <taxon>Actinopterygii</taxon>
        <taxon>Neopterygii</taxon>
        <taxon>Teleostei</taxon>
        <taxon>Protacanthopterygii</taxon>
        <taxon>Esociformes</taxon>
        <taxon>Umbridae</taxon>
        <taxon>Dallia</taxon>
    </lineage>
</organism>
<protein>
    <submittedName>
        <fullName evidence="1">Uncharacterized protein</fullName>
    </submittedName>
</protein>
<gene>
    <name evidence="1" type="ORF">DPEC_G00255600</name>
</gene>
<dbReference type="Proteomes" id="UP001157502">
    <property type="component" value="Chromosome 22"/>
</dbReference>
<accession>A0ACC2FUJ4</accession>
<evidence type="ECO:0000313" key="1">
    <source>
        <dbReference type="EMBL" id="KAJ7995023.1"/>
    </source>
</evidence>
<reference evidence="1" key="1">
    <citation type="submission" date="2021-05" db="EMBL/GenBank/DDBJ databases">
        <authorList>
            <person name="Pan Q."/>
            <person name="Jouanno E."/>
            <person name="Zahm M."/>
            <person name="Klopp C."/>
            <person name="Cabau C."/>
            <person name="Louis A."/>
            <person name="Berthelot C."/>
            <person name="Parey E."/>
            <person name="Roest Crollius H."/>
            <person name="Montfort J."/>
            <person name="Robinson-Rechavi M."/>
            <person name="Bouchez O."/>
            <person name="Lampietro C."/>
            <person name="Lopez Roques C."/>
            <person name="Donnadieu C."/>
            <person name="Postlethwait J."/>
            <person name="Bobe J."/>
            <person name="Dillon D."/>
            <person name="Chandos A."/>
            <person name="von Hippel F."/>
            <person name="Guiguen Y."/>
        </authorList>
    </citation>
    <scope>NUCLEOTIDE SEQUENCE</scope>
    <source>
        <strain evidence="1">YG-Jan2019</strain>
    </source>
</reference>
<keyword evidence="2" id="KW-1185">Reference proteome</keyword>
<sequence>MLSTSHTSPVKDRFNPPSIAMGTTKDTQIWMMTCLTLLIGSTQTVSSTSVLIIPTMTPTIPTFSALNESHNDQVCSTWGNYHFKTFDGYFFQLPSTCNHIVTSLCKSSYESFNIQLRRQVVDNQPTISKITMMLDGVVVQLSKDVVMINGQTVALPYSFSGVNIEKTTSKVKVVAKLGLVAIWNNDDSLMIEINEKYRNQTCGLCGDFNGVQAYNEFDNNGGTFSSSEYGNLWKLDDPLEACEEPLETIAESCADEGFCQQIFSGQAFSSCANTLDMDSFVQSCSADLCHCNNGTDTFCLCNTISEYSRQCVHAGGTPQQWRTKQFCYKTCPYNMEYQECGSSCVDTCSNPDASQLCERHCTDGCFCPLGTVYDDVNNTGCIPVDTCLCVHNGQVYTSGESYNSNCKECTCDGGQWDCIDKDCPGTCSVEGGSHINTFDGKAYTFHGDCSYVLTKREDAHRCTPLHSSNQARAGPFRSA</sequence>
<dbReference type="EMBL" id="CM055749">
    <property type="protein sequence ID" value="KAJ7995023.1"/>
    <property type="molecule type" value="Genomic_DNA"/>
</dbReference>